<dbReference type="Gene3D" id="3.20.20.70">
    <property type="entry name" value="Aldolase class I"/>
    <property type="match status" value="1"/>
</dbReference>
<proteinExistence type="inferred from homology"/>
<dbReference type="InterPro" id="IPR003830">
    <property type="entry name" value="ComA_synth"/>
</dbReference>
<dbReference type="InterPro" id="IPR036112">
    <property type="entry name" value="ComA_synth_sf"/>
</dbReference>
<accession>A0ABS8PEZ4</accession>
<dbReference type="EMBL" id="JAJNDB010000005">
    <property type="protein sequence ID" value="MCD2195986.1"/>
    <property type="molecule type" value="Genomic_DNA"/>
</dbReference>
<evidence type="ECO:0000313" key="2">
    <source>
        <dbReference type="EMBL" id="MCD2195986.1"/>
    </source>
</evidence>
<dbReference type="Pfam" id="PF02679">
    <property type="entry name" value="ComA"/>
    <property type="match status" value="1"/>
</dbReference>
<evidence type="ECO:0000313" key="3">
    <source>
        <dbReference type="Proteomes" id="UP001199469"/>
    </source>
</evidence>
<comment type="caution">
    <text evidence="2">The sequence shown here is derived from an EMBL/GenBank/DDBJ whole genome shotgun (WGS) entry which is preliminary data.</text>
</comment>
<evidence type="ECO:0000256" key="1">
    <source>
        <dbReference type="ARBA" id="ARBA00010424"/>
    </source>
</evidence>
<protein>
    <submittedName>
        <fullName evidence="2">Phosphosulfolactate synthase</fullName>
    </submittedName>
</protein>
<name>A0ABS8PEZ4_9PSEU</name>
<keyword evidence="3" id="KW-1185">Reference proteome</keyword>
<gene>
    <name evidence="2" type="ORF">LQ327_21685</name>
</gene>
<organism evidence="2 3">
    <name type="scientific">Actinomycetospora endophytica</name>
    <dbReference type="NCBI Taxonomy" id="2291215"/>
    <lineage>
        <taxon>Bacteria</taxon>
        <taxon>Bacillati</taxon>
        <taxon>Actinomycetota</taxon>
        <taxon>Actinomycetes</taxon>
        <taxon>Pseudonocardiales</taxon>
        <taxon>Pseudonocardiaceae</taxon>
        <taxon>Actinomycetospora</taxon>
    </lineage>
</organism>
<dbReference type="SUPFAM" id="SSF102110">
    <property type="entry name" value="(2r)-phospho-3-sulfolactate synthase ComA"/>
    <property type="match status" value="1"/>
</dbReference>
<dbReference type="RefSeq" id="WP_230737845.1">
    <property type="nucleotide sequence ID" value="NZ_JAJNDB010000005.1"/>
</dbReference>
<comment type="similarity">
    <text evidence="1">Belongs to the phosphosulfolactate synthase family.</text>
</comment>
<dbReference type="Proteomes" id="UP001199469">
    <property type="component" value="Unassembled WGS sequence"/>
</dbReference>
<sequence>MLTDSSLCAPLDLPVRGAKPRTRGRTMMIDTGTPTRWFEDVVESHADLIDAVKFGWGTCLVTRDIKTKIDVCHAAGIEAYFGGTLFERYAAAGAVDTWRELCRATGCTTVEISHGTVVMSNVEKAGWVAEMAREFAVISEVGFKDGGRSMALTADEWVDAVRLDLEAGAGTVTLEARESGRSGFCTPGGEAREDVLGALDASGIDRDRLLFEAPTRDLQVTLLRRYGAGVNLGNVALTDVVGLETLRLGLRADTFGGV</sequence>
<dbReference type="InterPro" id="IPR013785">
    <property type="entry name" value="Aldolase_TIM"/>
</dbReference>
<reference evidence="2 3" key="1">
    <citation type="submission" date="2021-11" db="EMBL/GenBank/DDBJ databases">
        <title>Draft genome sequence of Actinomycetospora sp. SF1 isolated from the rhizosphere soil.</title>
        <authorList>
            <person name="Duangmal K."/>
            <person name="Chantavorakit T."/>
        </authorList>
    </citation>
    <scope>NUCLEOTIDE SEQUENCE [LARGE SCALE GENOMIC DNA]</scope>
    <source>
        <strain evidence="2 3">TBRC 5722</strain>
    </source>
</reference>